<dbReference type="EMBL" id="KB456260">
    <property type="protein sequence ID" value="EMF16966.1"/>
    <property type="molecule type" value="Genomic_DNA"/>
</dbReference>
<dbReference type="RefSeq" id="XP_016765087.1">
    <property type="nucleotide sequence ID" value="XM_016903445.1"/>
</dbReference>
<dbReference type="GeneID" id="27900582"/>
<dbReference type="HOGENOM" id="CLU_2962379_0_0_1"/>
<accession>N1QI92</accession>
<reference evidence="1 2" key="1">
    <citation type="journal article" date="2012" name="PLoS Pathog.">
        <title>Diverse lifestyles and strategies of plant pathogenesis encoded in the genomes of eighteen Dothideomycetes fungi.</title>
        <authorList>
            <person name="Ohm R.A."/>
            <person name="Feau N."/>
            <person name="Henrissat B."/>
            <person name="Schoch C.L."/>
            <person name="Horwitz B.A."/>
            <person name="Barry K.W."/>
            <person name="Condon B.J."/>
            <person name="Copeland A.C."/>
            <person name="Dhillon B."/>
            <person name="Glaser F."/>
            <person name="Hesse C.N."/>
            <person name="Kosti I."/>
            <person name="LaButti K."/>
            <person name="Lindquist E.A."/>
            <person name="Lucas S."/>
            <person name="Salamov A.A."/>
            <person name="Bradshaw R.E."/>
            <person name="Ciuffetti L."/>
            <person name="Hamelin R.C."/>
            <person name="Kema G.H.J."/>
            <person name="Lawrence C."/>
            <person name="Scott J.A."/>
            <person name="Spatafora J.W."/>
            <person name="Turgeon B.G."/>
            <person name="de Wit P.J.G.M."/>
            <person name="Zhong S."/>
            <person name="Goodwin S.B."/>
            <person name="Grigoriev I.V."/>
        </authorList>
    </citation>
    <scope>NUCLEOTIDE SEQUENCE [LARGE SCALE GENOMIC DNA]</scope>
    <source>
        <strain evidence="1 2">SO2202</strain>
    </source>
</reference>
<evidence type="ECO:0000313" key="1">
    <source>
        <dbReference type="EMBL" id="EMF16966.1"/>
    </source>
</evidence>
<proteinExistence type="predicted"/>
<dbReference type="Proteomes" id="UP000016931">
    <property type="component" value="Unassembled WGS sequence"/>
</dbReference>
<gene>
    <name evidence="1" type="ORF">SEPMUDRAFT_146084</name>
</gene>
<dbReference type="AlphaFoldDB" id="N1QI92"/>
<name>N1QI92_SPHMS</name>
<keyword evidence="2" id="KW-1185">Reference proteome</keyword>
<evidence type="ECO:0000313" key="2">
    <source>
        <dbReference type="Proteomes" id="UP000016931"/>
    </source>
</evidence>
<sequence length="59" mass="6489">MDGLGSMSLHELKAWSATCNTAIPCRRGKVYSTRYASDWLLSKKLLAVRPPKPSPPSTL</sequence>
<organism evidence="1 2">
    <name type="scientific">Sphaerulina musiva (strain SO2202)</name>
    <name type="common">Poplar stem canker fungus</name>
    <name type="synonym">Septoria musiva</name>
    <dbReference type="NCBI Taxonomy" id="692275"/>
    <lineage>
        <taxon>Eukaryota</taxon>
        <taxon>Fungi</taxon>
        <taxon>Dikarya</taxon>
        <taxon>Ascomycota</taxon>
        <taxon>Pezizomycotina</taxon>
        <taxon>Dothideomycetes</taxon>
        <taxon>Dothideomycetidae</taxon>
        <taxon>Mycosphaerellales</taxon>
        <taxon>Mycosphaerellaceae</taxon>
        <taxon>Sphaerulina</taxon>
    </lineage>
</organism>
<protein>
    <submittedName>
        <fullName evidence="1">Uncharacterized protein</fullName>
    </submittedName>
</protein>